<dbReference type="Pfam" id="PF16913">
    <property type="entry name" value="PUNUT"/>
    <property type="match status" value="1"/>
</dbReference>
<feature type="transmembrane region" description="Helical" evidence="6">
    <location>
        <begin position="373"/>
        <end position="391"/>
    </location>
</feature>
<evidence type="ECO:0000313" key="7">
    <source>
        <dbReference type="EMBL" id="KAL0905184.1"/>
    </source>
</evidence>
<proteinExistence type="inferred from homology"/>
<feature type="transmembrane region" description="Helical" evidence="6">
    <location>
        <begin position="203"/>
        <end position="222"/>
    </location>
</feature>
<evidence type="ECO:0000256" key="2">
    <source>
        <dbReference type="ARBA" id="ARBA00022448"/>
    </source>
</evidence>
<evidence type="ECO:0000313" key="8">
    <source>
        <dbReference type="Proteomes" id="UP001552299"/>
    </source>
</evidence>
<name>A0ABD0TZT8_DENTH</name>
<feature type="transmembrane region" description="Helical" evidence="6">
    <location>
        <begin position="340"/>
        <end position="366"/>
    </location>
</feature>
<dbReference type="GO" id="GO:0016020">
    <property type="term" value="C:membrane"/>
    <property type="evidence" value="ECO:0007669"/>
    <property type="project" value="UniProtKB-SubCell"/>
</dbReference>
<feature type="transmembrane region" description="Helical" evidence="6">
    <location>
        <begin position="173"/>
        <end position="191"/>
    </location>
</feature>
<feature type="transmembrane region" description="Helical" evidence="6">
    <location>
        <begin position="229"/>
        <end position="246"/>
    </location>
</feature>
<evidence type="ECO:0000256" key="1">
    <source>
        <dbReference type="ARBA" id="ARBA00006213"/>
    </source>
</evidence>
<keyword evidence="4 6" id="KW-1133">Transmembrane helix</keyword>
<feature type="transmembrane region" description="Helical" evidence="6">
    <location>
        <begin position="262"/>
        <end position="283"/>
    </location>
</feature>
<feature type="transmembrane region" description="Helical" evidence="6">
    <location>
        <begin position="397"/>
        <end position="415"/>
    </location>
</feature>
<sequence length="439" mass="48319">MASSPRQTLKTYEMSGVLAHSKAVKRLLLLPLASRPIFKIAWTRRTRRINKLPFCFLNEKLRKDGEFLIVMEQFFSAGSTDSKDLMLPFSSKLKYWKWWLLVVLNILFLLVGQTAATLLGNFYYDQGGNSKWLSTLIQTALFPLLFIPFIFLPTTSSSSSSVNTSSGPSIAKLTIIYTALGLIIAADNLMYSYGLLYLPVSTYSLICASQLAFNAIFAYFLNSQKFTPLILNSVILLSFSSALLGLDEDSSGDPADITRGKFILGFILTVGASATYSLILSLMQLTFQKVIKKETFVVVLEMQIYTAFVASCASVIGLFASGEWKGLAEEYEGFSKGKASYVMTVVGVGVAWQVASVGVVGLIFVVSSLFSNAISTLALPIIPVFAVIFFHDTMNGVKVMAMLIAIWGFISYLYQNYIDDSIARRAVRDATEISDASIP</sequence>
<evidence type="ECO:0000256" key="4">
    <source>
        <dbReference type="ARBA" id="ARBA00022989"/>
    </source>
</evidence>
<dbReference type="PANTHER" id="PTHR31376:SF2">
    <property type="entry name" value="PURINE PERMEASE 11-RELATED"/>
    <property type="match status" value="1"/>
</dbReference>
<feature type="transmembrane region" description="Helical" evidence="6">
    <location>
        <begin position="132"/>
        <end position="152"/>
    </location>
</feature>
<protein>
    <recommendedName>
        <fullName evidence="6">Probable purine permease</fullName>
    </recommendedName>
</protein>
<reference evidence="7 8" key="1">
    <citation type="journal article" date="2024" name="Plant Biotechnol. J.">
        <title>Dendrobium thyrsiflorum genome and its molecular insights into genes involved in important horticultural traits.</title>
        <authorList>
            <person name="Chen B."/>
            <person name="Wang J.Y."/>
            <person name="Zheng P.J."/>
            <person name="Li K.L."/>
            <person name="Liang Y.M."/>
            <person name="Chen X.F."/>
            <person name="Zhang C."/>
            <person name="Zhao X."/>
            <person name="He X."/>
            <person name="Zhang G.Q."/>
            <person name="Liu Z.J."/>
            <person name="Xu Q."/>
        </authorList>
    </citation>
    <scope>NUCLEOTIDE SEQUENCE [LARGE SCALE GENOMIC DNA]</scope>
    <source>
        <strain evidence="7">GZMU011</strain>
    </source>
</reference>
<dbReference type="Proteomes" id="UP001552299">
    <property type="component" value="Unassembled WGS sequence"/>
</dbReference>
<evidence type="ECO:0000256" key="6">
    <source>
        <dbReference type="RuleBase" id="RU368015"/>
    </source>
</evidence>
<comment type="similarity">
    <text evidence="1 6">Belongs to the purine permeases (TC 2.A.7.14) family.</text>
</comment>
<feature type="transmembrane region" description="Helical" evidence="6">
    <location>
        <begin position="98"/>
        <end position="120"/>
    </location>
</feature>
<dbReference type="EMBL" id="JANQDX010000019">
    <property type="protein sequence ID" value="KAL0905184.1"/>
    <property type="molecule type" value="Genomic_DNA"/>
</dbReference>
<evidence type="ECO:0000256" key="5">
    <source>
        <dbReference type="ARBA" id="ARBA00023136"/>
    </source>
</evidence>
<dbReference type="PANTHER" id="PTHR31376">
    <property type="entry name" value="OS09G0467300 PROTEIN-RELATED"/>
    <property type="match status" value="1"/>
</dbReference>
<dbReference type="InterPro" id="IPR030182">
    <property type="entry name" value="PUP_plant"/>
</dbReference>
<dbReference type="GO" id="GO:0015211">
    <property type="term" value="F:purine nucleoside transmembrane transporter activity"/>
    <property type="evidence" value="ECO:0007669"/>
    <property type="project" value="UniProtKB-UniRule"/>
</dbReference>
<feature type="transmembrane region" description="Helical" evidence="6">
    <location>
        <begin position="295"/>
        <end position="320"/>
    </location>
</feature>
<accession>A0ABD0TZT8</accession>
<comment type="subcellular location">
    <subcellularLocation>
        <location evidence="6">Membrane</location>
        <topology evidence="6">Multi-pass membrane protein</topology>
    </subcellularLocation>
</comment>
<keyword evidence="5 6" id="KW-0472">Membrane</keyword>
<dbReference type="GO" id="GO:0005345">
    <property type="term" value="F:purine nucleobase transmembrane transporter activity"/>
    <property type="evidence" value="ECO:0007669"/>
    <property type="project" value="UniProtKB-UniRule"/>
</dbReference>
<keyword evidence="2 6" id="KW-0813">Transport</keyword>
<keyword evidence="8" id="KW-1185">Reference proteome</keyword>
<comment type="caution">
    <text evidence="7">The sequence shown here is derived from an EMBL/GenBank/DDBJ whole genome shotgun (WGS) entry which is preliminary data.</text>
</comment>
<evidence type="ECO:0000256" key="3">
    <source>
        <dbReference type="ARBA" id="ARBA00022692"/>
    </source>
</evidence>
<keyword evidence="3 6" id="KW-0812">Transmembrane</keyword>
<gene>
    <name evidence="7" type="ORF">M5K25_027371</name>
</gene>
<organism evidence="7 8">
    <name type="scientific">Dendrobium thyrsiflorum</name>
    <name type="common">Pinecone-like raceme dendrobium</name>
    <name type="synonym">Orchid</name>
    <dbReference type="NCBI Taxonomy" id="117978"/>
    <lineage>
        <taxon>Eukaryota</taxon>
        <taxon>Viridiplantae</taxon>
        <taxon>Streptophyta</taxon>
        <taxon>Embryophyta</taxon>
        <taxon>Tracheophyta</taxon>
        <taxon>Spermatophyta</taxon>
        <taxon>Magnoliopsida</taxon>
        <taxon>Liliopsida</taxon>
        <taxon>Asparagales</taxon>
        <taxon>Orchidaceae</taxon>
        <taxon>Epidendroideae</taxon>
        <taxon>Malaxideae</taxon>
        <taxon>Dendrobiinae</taxon>
        <taxon>Dendrobium</taxon>
    </lineage>
</organism>
<dbReference type="AlphaFoldDB" id="A0ABD0TZT8"/>